<keyword evidence="3" id="KW-0813">Transport</keyword>
<feature type="domain" description="ABC transporter" evidence="9">
    <location>
        <begin position="254"/>
        <end position="470"/>
    </location>
</feature>
<dbReference type="PANTHER" id="PTHR43553">
    <property type="entry name" value="HEAVY METAL TRANSPORTER"/>
    <property type="match status" value="1"/>
</dbReference>
<keyword evidence="8" id="KW-0472">Membrane</keyword>
<name>A0AAP8PM43_9STAP</name>
<dbReference type="GO" id="GO:0043190">
    <property type="term" value="C:ATP-binding cassette (ABC) transporter complex"/>
    <property type="evidence" value="ECO:0007669"/>
    <property type="project" value="TreeGrafter"/>
</dbReference>
<dbReference type="SUPFAM" id="SSF52540">
    <property type="entry name" value="P-loop containing nucleoside triphosphate hydrolases"/>
    <property type="match status" value="2"/>
</dbReference>
<dbReference type="SMART" id="SM00382">
    <property type="entry name" value="AAA"/>
    <property type="match status" value="2"/>
</dbReference>
<evidence type="ECO:0000256" key="7">
    <source>
        <dbReference type="ARBA" id="ARBA00022967"/>
    </source>
</evidence>
<dbReference type="RefSeq" id="WP_059106546.1">
    <property type="nucleotide sequence ID" value="NZ_AP024589.1"/>
</dbReference>
<reference evidence="10" key="2">
    <citation type="submission" date="2023-07" db="EMBL/GenBank/DDBJ databases">
        <title>Evaluation of the beneficial properties of pineapple isolates.</title>
        <authorList>
            <person name="Adefiranye O."/>
        </authorList>
    </citation>
    <scope>NUCLEOTIDE SEQUENCE</scope>
    <source>
        <strain evidence="10">PAPLE_T1</strain>
    </source>
</reference>
<evidence type="ECO:0000256" key="1">
    <source>
        <dbReference type="ARBA" id="ARBA00004202"/>
    </source>
</evidence>
<dbReference type="InterPro" id="IPR027417">
    <property type="entry name" value="P-loop_NTPase"/>
</dbReference>
<reference evidence="11 12" key="1">
    <citation type="submission" date="2017-08" db="EMBL/GenBank/DDBJ databases">
        <title>Draft genome sequences of 64 type strains of genus Staph aureus.</title>
        <authorList>
            <person name="Cole K."/>
            <person name="Golubchik T."/>
            <person name="Russell J."/>
            <person name="Foster D."/>
            <person name="Llewelyn M."/>
            <person name="Wilson D."/>
            <person name="Crook D."/>
            <person name="Paul J."/>
        </authorList>
    </citation>
    <scope>NUCLEOTIDE SEQUENCE [LARGE SCALE GENOMIC DNA]</scope>
    <source>
        <strain evidence="11 12">NCTC 12101</strain>
    </source>
</reference>
<proteinExistence type="inferred from homology"/>
<gene>
    <name evidence="11" type="ORF">CD158_10215</name>
    <name evidence="10" type="ORF">QYH67_01500</name>
</gene>
<keyword evidence="4" id="KW-1003">Cell membrane</keyword>
<dbReference type="GO" id="GO:0005524">
    <property type="term" value="F:ATP binding"/>
    <property type="evidence" value="ECO:0007669"/>
    <property type="project" value="UniProtKB-KW"/>
</dbReference>
<evidence type="ECO:0000256" key="2">
    <source>
        <dbReference type="ARBA" id="ARBA00005417"/>
    </source>
</evidence>
<organism evidence="11 12">
    <name type="scientific">Staphylococcus auricularis</name>
    <dbReference type="NCBI Taxonomy" id="29379"/>
    <lineage>
        <taxon>Bacteria</taxon>
        <taxon>Bacillati</taxon>
        <taxon>Bacillota</taxon>
        <taxon>Bacilli</taxon>
        <taxon>Bacillales</taxon>
        <taxon>Staphylococcaceae</taxon>
        <taxon>Staphylococcus</taxon>
    </lineage>
</organism>
<dbReference type="CDD" id="cd03225">
    <property type="entry name" value="ABC_cobalt_CbiO_domain1"/>
    <property type="match status" value="2"/>
</dbReference>
<dbReference type="InterPro" id="IPR015856">
    <property type="entry name" value="ABC_transpr_CbiO/EcfA_su"/>
</dbReference>
<dbReference type="GeneID" id="64982565"/>
<dbReference type="EMBL" id="PPQW01000098">
    <property type="protein sequence ID" value="PNZ65814.1"/>
    <property type="molecule type" value="Genomic_DNA"/>
</dbReference>
<dbReference type="PANTHER" id="PTHR43553:SF24">
    <property type="entry name" value="ENERGY-COUPLING FACTOR TRANSPORTER ATP-BINDING PROTEIN ECFA1"/>
    <property type="match status" value="1"/>
</dbReference>
<dbReference type="PROSITE" id="PS50893">
    <property type="entry name" value="ABC_TRANSPORTER_2"/>
    <property type="match status" value="2"/>
</dbReference>
<dbReference type="Pfam" id="PF00005">
    <property type="entry name" value="ABC_tran"/>
    <property type="match status" value="2"/>
</dbReference>
<keyword evidence="5" id="KW-0547">Nucleotide-binding</keyword>
<dbReference type="InterPro" id="IPR050095">
    <property type="entry name" value="ECF_ABC_transporter_ATP-bd"/>
</dbReference>
<protein>
    <submittedName>
        <fullName evidence="11">ABC transporter ATP-binding protein</fullName>
    </submittedName>
</protein>
<dbReference type="Gene3D" id="3.40.50.300">
    <property type="entry name" value="P-loop containing nucleotide triphosphate hydrolases"/>
    <property type="match status" value="2"/>
</dbReference>
<evidence type="ECO:0000256" key="3">
    <source>
        <dbReference type="ARBA" id="ARBA00022448"/>
    </source>
</evidence>
<accession>A0AAP8PM43</accession>
<dbReference type="GO" id="GO:0016887">
    <property type="term" value="F:ATP hydrolysis activity"/>
    <property type="evidence" value="ECO:0007669"/>
    <property type="project" value="InterPro"/>
</dbReference>
<dbReference type="Proteomes" id="UP001171687">
    <property type="component" value="Unassembled WGS sequence"/>
</dbReference>
<evidence type="ECO:0000256" key="6">
    <source>
        <dbReference type="ARBA" id="ARBA00022840"/>
    </source>
</evidence>
<comment type="similarity">
    <text evidence="2">Belongs to the ABC transporter superfamily.</text>
</comment>
<evidence type="ECO:0000313" key="11">
    <source>
        <dbReference type="EMBL" id="PNZ65814.1"/>
    </source>
</evidence>
<dbReference type="InterPro" id="IPR003593">
    <property type="entry name" value="AAA+_ATPase"/>
</dbReference>
<keyword evidence="7" id="KW-1278">Translocase</keyword>
<feature type="domain" description="ABC transporter" evidence="9">
    <location>
        <begin position="2"/>
        <end position="228"/>
    </location>
</feature>
<evidence type="ECO:0000313" key="10">
    <source>
        <dbReference type="EMBL" id="MDN4532262.1"/>
    </source>
</evidence>
<dbReference type="EMBL" id="JAUHQC010000006">
    <property type="protein sequence ID" value="MDN4532262.1"/>
    <property type="molecule type" value="Genomic_DNA"/>
</dbReference>
<dbReference type="Proteomes" id="UP000242470">
    <property type="component" value="Unassembled WGS sequence"/>
</dbReference>
<comment type="subcellular location">
    <subcellularLocation>
        <location evidence="1">Cell membrane</location>
        <topology evidence="1">Peripheral membrane protein</topology>
    </subcellularLocation>
</comment>
<dbReference type="InterPro" id="IPR003439">
    <property type="entry name" value="ABC_transporter-like_ATP-bd"/>
</dbReference>
<dbReference type="PROSITE" id="PS00211">
    <property type="entry name" value="ABC_TRANSPORTER_1"/>
    <property type="match status" value="2"/>
</dbReference>
<keyword evidence="6 11" id="KW-0067">ATP-binding</keyword>
<evidence type="ECO:0000256" key="5">
    <source>
        <dbReference type="ARBA" id="ARBA00022741"/>
    </source>
</evidence>
<evidence type="ECO:0000256" key="8">
    <source>
        <dbReference type="ARBA" id="ARBA00023136"/>
    </source>
</evidence>
<dbReference type="AlphaFoldDB" id="A0AAP8PM43"/>
<dbReference type="GO" id="GO:0042626">
    <property type="term" value="F:ATPase-coupled transmembrane transporter activity"/>
    <property type="evidence" value="ECO:0007669"/>
    <property type="project" value="TreeGrafter"/>
</dbReference>
<evidence type="ECO:0000256" key="4">
    <source>
        <dbReference type="ARBA" id="ARBA00022475"/>
    </source>
</evidence>
<comment type="caution">
    <text evidence="11">The sequence shown here is derived from an EMBL/GenBank/DDBJ whole genome shotgun (WGS) entry which is preliminary data.</text>
</comment>
<evidence type="ECO:0000259" key="9">
    <source>
        <dbReference type="PROSITE" id="PS50893"/>
    </source>
</evidence>
<sequence>MLVAKNLRMKYPNSEKKIFDGLDLTIQDKEKVLLLGPSGAGKSTLLNVLSGIVPDLIDLPMKYDELSIDKHCGVIFQDPDNQFCMPQVNEELAFVLENRQVPRSEMDAQIEAALNAVNLNIDQTQYVNQLSGGMKQKLAIVETILQRANTLFLDEPTAMLDKEATESLWRKIKDVWHDQTVLIVEHKVEHIWDNVDRVILINYDGEIVADDTPSVILKQHEDLLTDYGVWHPHAWDHAPSPTERESIVESQPRFQYIDGHIKRGKETLLSIDDLSIGTGEWITLTGSNGAGKTTLLESMMQLLKYDGTMSYEGQQLRKVKDVAGHMYLVYQNPDLQFITNSVYEEIYIQYKDMTKDQAEAATADMLETLDLTRVKDQHPFELSVGQKRRLSVATAMSSNGDIILLDEPTFGLDSHNTFNLIRLFQQRVENGQTILMITHDPEIIRRYPTRQLHITDKQLHQTDKPGEYYV</sequence>
<evidence type="ECO:0000313" key="12">
    <source>
        <dbReference type="Proteomes" id="UP000242470"/>
    </source>
</evidence>
<dbReference type="InterPro" id="IPR017871">
    <property type="entry name" value="ABC_transporter-like_CS"/>
</dbReference>